<sequence>SGMADEATLAKIEALVNSPFRNGERHEESIALKEQLTILGYTDFTNPNSFYGSGTERGVREFQNDHDLPESGIADERTRALIQEKAEGPLQNPMYREDAVLLKEKLETAGFGSFAKTNYFGPQTEATVKAFQSYYGLTEDGIAGESTLAKLDEVVESPFQNGETHDESVVLKEHLTRLGFSSFSNPNGFYGSRTTQAVEEFQGHFGLVVNGIADSPTWNKIEEILSSPYQEGESSSAIADYKDMLIDLGFDEGISKGNSNFGSNTTKNVRNFQEEMGLPVSGILDEITIHLLEQADDRRPVYRETEYSVSLSEQLDIQAALRIGSAGLRRGPQTDQYSRNNAYVNNSDINVFEGGSITGSGVRLRTEPDTSSDNIKRSVSNGTVFEYIKSVNGSSVSGNTTWYEIKQEGDTLYVHSSLATTNGKVAEMKGTTEVYESQSRNSHVYYRLSTGTLVGVENEGSSWTRIAGRNWRDAKREDFKEYVDPQKQDEFQHLVLSASVNVPAQQLDNILDGRGALDGMGQAFIDGANQHNVNEAYLISHAILESGHGNSQLSRGIEVGTNSSGNPVLVTSSNRSSLSNIKEVHNMFGIGANDGVAHEAGAIRAYREGWDTREKAIIGGAKFIGERYIHNQYQQNTLYKMRWNPANPGYPQYATDMGWAAKQVSNIKSIYDDLVNPVMIFDIPVYR</sequence>
<dbReference type="InterPro" id="IPR036366">
    <property type="entry name" value="PGBDSf"/>
</dbReference>
<accession>A0A1G6KVR2</accession>
<evidence type="ECO:0000259" key="1">
    <source>
        <dbReference type="SMART" id="SM00047"/>
    </source>
</evidence>
<dbReference type="Pfam" id="PF01832">
    <property type="entry name" value="Glucosaminidase"/>
    <property type="match status" value="1"/>
</dbReference>
<dbReference type="SUPFAM" id="SSF47090">
    <property type="entry name" value="PGBD-like"/>
    <property type="match status" value="4"/>
</dbReference>
<dbReference type="Gene3D" id="2.30.30.40">
    <property type="entry name" value="SH3 Domains"/>
    <property type="match status" value="1"/>
</dbReference>
<dbReference type="EMBL" id="FMYI01000007">
    <property type="protein sequence ID" value="SDC35033.1"/>
    <property type="molecule type" value="Genomic_DNA"/>
</dbReference>
<dbReference type="InterPro" id="IPR036365">
    <property type="entry name" value="PGBD-like_sf"/>
</dbReference>
<dbReference type="RefSeq" id="WP_176759266.1">
    <property type="nucleotide sequence ID" value="NZ_FMYI01000007.1"/>
</dbReference>
<dbReference type="STRING" id="1612202.SAMN05421734_1071"/>
<dbReference type="InterPro" id="IPR003646">
    <property type="entry name" value="SH3-like_bac-type"/>
</dbReference>
<dbReference type="Pfam" id="PF01471">
    <property type="entry name" value="PG_binding_1"/>
    <property type="match status" value="4"/>
</dbReference>
<evidence type="ECO:0000313" key="2">
    <source>
        <dbReference type="EMBL" id="SDC35033.1"/>
    </source>
</evidence>
<evidence type="ECO:0000313" key="3">
    <source>
        <dbReference type="Proteomes" id="UP000242949"/>
    </source>
</evidence>
<dbReference type="InterPro" id="IPR002477">
    <property type="entry name" value="Peptidoglycan-bd-like"/>
</dbReference>
<feature type="domain" description="Mannosyl-glycoprotein endo-beta-N-acetylglucosamidase-like" evidence="1">
    <location>
        <begin position="509"/>
        <end position="682"/>
    </location>
</feature>
<dbReference type="AlphaFoldDB" id="A0A1G6KVR2"/>
<dbReference type="Pfam" id="PF08239">
    <property type="entry name" value="SH3_3"/>
    <property type="match status" value="1"/>
</dbReference>
<dbReference type="SMART" id="SM00047">
    <property type="entry name" value="LYZ2"/>
    <property type="match status" value="1"/>
</dbReference>
<dbReference type="GO" id="GO:0004040">
    <property type="term" value="F:amidase activity"/>
    <property type="evidence" value="ECO:0007669"/>
    <property type="project" value="InterPro"/>
</dbReference>
<keyword evidence="3" id="KW-1185">Reference proteome</keyword>
<dbReference type="Gene3D" id="1.10.101.10">
    <property type="entry name" value="PGBD-like superfamily/PGBD"/>
    <property type="match status" value="4"/>
</dbReference>
<proteinExistence type="predicted"/>
<feature type="non-terminal residue" evidence="2">
    <location>
        <position position="1"/>
    </location>
</feature>
<dbReference type="Proteomes" id="UP000242949">
    <property type="component" value="Unassembled WGS sequence"/>
</dbReference>
<organism evidence="2 3">
    <name type="scientific">Pelagirhabdus alkalitolerans</name>
    <dbReference type="NCBI Taxonomy" id="1612202"/>
    <lineage>
        <taxon>Bacteria</taxon>
        <taxon>Bacillati</taxon>
        <taxon>Bacillota</taxon>
        <taxon>Bacilli</taxon>
        <taxon>Bacillales</taxon>
        <taxon>Bacillaceae</taxon>
        <taxon>Pelagirhabdus</taxon>
    </lineage>
</organism>
<name>A0A1G6KVR2_9BACI</name>
<gene>
    <name evidence="2" type="ORF">SAMN05421734_1071</name>
</gene>
<protein>
    <submittedName>
        <fullName evidence="2">Mannosyl-glycoprotein endo-beta-N-acetylglucosaminidase</fullName>
    </submittedName>
</protein>
<reference evidence="3" key="1">
    <citation type="submission" date="2016-09" db="EMBL/GenBank/DDBJ databases">
        <authorList>
            <person name="Varghese N."/>
            <person name="Submissions S."/>
        </authorList>
    </citation>
    <scope>NUCLEOTIDE SEQUENCE [LARGE SCALE GENOMIC DNA]</scope>
    <source>
        <strain evidence="3">S5</strain>
    </source>
</reference>
<dbReference type="InterPro" id="IPR002901">
    <property type="entry name" value="MGlyc_endo_b_GlcNAc-like_dom"/>
</dbReference>
<dbReference type="Gene3D" id="1.10.530.10">
    <property type="match status" value="1"/>
</dbReference>